<proteinExistence type="predicted"/>
<sequence length="45" mass="5099">MVSSNFEFSRGVNDSDDPFDKQLELVGQAHDEAEATNKRTSKLKR</sequence>
<dbReference type="Proteomes" id="UP001253463">
    <property type="component" value="Unassembled WGS sequence"/>
</dbReference>
<accession>A0AAI9CUT6</accession>
<gene>
    <name evidence="2" type="ORF">RZY48_003735</name>
</gene>
<evidence type="ECO:0000256" key="1">
    <source>
        <dbReference type="SAM" id="MobiDB-lite"/>
    </source>
</evidence>
<evidence type="ECO:0000313" key="2">
    <source>
        <dbReference type="EMBL" id="ELN6934258.1"/>
    </source>
</evidence>
<comment type="caution">
    <text evidence="2">The sequence shown here is derived from an EMBL/GenBank/DDBJ whole genome shotgun (WGS) entry which is preliminary data.</text>
</comment>
<name>A0AAI9CUT6_9VIBR</name>
<protein>
    <submittedName>
        <fullName evidence="2">Uncharacterized protein</fullName>
    </submittedName>
</protein>
<organism evidence="2 3">
    <name type="scientific">Vibrio navarrensis</name>
    <dbReference type="NCBI Taxonomy" id="29495"/>
    <lineage>
        <taxon>Bacteria</taxon>
        <taxon>Pseudomonadati</taxon>
        <taxon>Pseudomonadota</taxon>
        <taxon>Gammaproteobacteria</taxon>
        <taxon>Vibrionales</taxon>
        <taxon>Vibrionaceae</taxon>
        <taxon>Vibrio</taxon>
    </lineage>
</organism>
<dbReference type="AlphaFoldDB" id="A0AAI9CUT6"/>
<evidence type="ECO:0000313" key="3">
    <source>
        <dbReference type="Proteomes" id="UP001253463"/>
    </source>
</evidence>
<reference evidence="2" key="1">
    <citation type="submission" date="2023-10" db="EMBL/GenBank/DDBJ databases">
        <authorList>
            <consortium name="PulseNet: The National Subtyping Network for Foodborne Disease Surveillance"/>
        </authorList>
    </citation>
    <scope>NUCLEOTIDE SEQUENCE</scope>
    <source>
        <strain evidence="2">PNUSAV004886</strain>
    </source>
</reference>
<feature type="compositionally biased region" description="Basic and acidic residues" evidence="1">
    <location>
        <begin position="18"/>
        <end position="37"/>
    </location>
</feature>
<dbReference type="EMBL" id="ABNSCA010000016">
    <property type="protein sequence ID" value="ELN6934258.1"/>
    <property type="molecule type" value="Genomic_DNA"/>
</dbReference>
<feature type="region of interest" description="Disordered" evidence="1">
    <location>
        <begin position="1"/>
        <end position="45"/>
    </location>
</feature>